<evidence type="ECO:0008006" key="3">
    <source>
        <dbReference type="Google" id="ProtNLM"/>
    </source>
</evidence>
<keyword evidence="2" id="KW-1185">Reference proteome</keyword>
<dbReference type="RefSeq" id="WP_036537098.1">
    <property type="nucleotide sequence ID" value="NZ_JJML01000096.1"/>
</dbReference>
<name>A0A098TFK5_9CYAN</name>
<gene>
    <name evidence="1" type="ORF">DO97_01130</name>
</gene>
<protein>
    <recommendedName>
        <fullName evidence="3">DUF4365 domain-containing protein</fullName>
    </recommendedName>
</protein>
<accession>A0A098TFK5</accession>
<comment type="caution">
    <text evidence="1">The sequence shown here is derived from an EMBL/GenBank/DDBJ whole genome shotgun (WGS) entry which is preliminary data.</text>
</comment>
<evidence type="ECO:0000313" key="2">
    <source>
        <dbReference type="Proteomes" id="UP000030170"/>
    </source>
</evidence>
<dbReference type="AlphaFoldDB" id="A0A098TFK5"/>
<dbReference type="Proteomes" id="UP000030170">
    <property type="component" value="Unassembled WGS sequence"/>
</dbReference>
<dbReference type="STRING" id="1497020.DO97_01130"/>
<proteinExistence type="predicted"/>
<sequence length="163" mass="18907">MQTKPYDFETQRKVGQEGETFLDQWLHPVYKVLDVSEEVKYQQAGIDRIVTRSDGSVITIEYKFDLAAKRTGNLFFETISNDKEMIPGWGWSSQADYWIVLIPEQEILVFKPGNLRALVWELQKTLQKRSVPNKGYNTVGYPIPLTQARKVAFQIKTLYLESL</sequence>
<dbReference type="OrthoDB" id="571533at2"/>
<dbReference type="EMBL" id="JJML01000096">
    <property type="protein sequence ID" value="KGF71345.1"/>
    <property type="molecule type" value="Genomic_DNA"/>
</dbReference>
<reference evidence="1 2" key="1">
    <citation type="journal article" date="2014" name="Mol. Ecol.">
        <title>Evolution of Synechococcus.</title>
        <authorList>
            <person name="Dvorak P."/>
            <person name="Casamatta D."/>
            <person name="Hasler P."/>
            <person name="Poulickova A."/>
            <person name="Ondrej V."/>
            <person name="Sanges R."/>
        </authorList>
    </citation>
    <scope>NUCLEOTIDE SEQUENCE [LARGE SCALE GENOMIC DNA]</scope>
    <source>
        <strain evidence="1 2">CAUP A 1101</strain>
    </source>
</reference>
<evidence type="ECO:0000313" key="1">
    <source>
        <dbReference type="EMBL" id="KGF71345.1"/>
    </source>
</evidence>
<organism evidence="1 2">
    <name type="scientific">Neosynechococcus sphagnicola sy1</name>
    <dbReference type="NCBI Taxonomy" id="1497020"/>
    <lineage>
        <taxon>Bacteria</taxon>
        <taxon>Bacillati</taxon>
        <taxon>Cyanobacteriota</taxon>
        <taxon>Cyanophyceae</taxon>
        <taxon>Neosynechococcales</taxon>
        <taxon>Neosynechococcaceae</taxon>
        <taxon>Neosynechococcus</taxon>
    </lineage>
</organism>